<dbReference type="RefSeq" id="XP_008876591.1">
    <property type="nucleotide sequence ID" value="XM_008878369.1"/>
</dbReference>
<evidence type="ECO:0000256" key="1">
    <source>
        <dbReference type="SAM" id="MobiDB-lite"/>
    </source>
</evidence>
<dbReference type="STRING" id="157072.A0A024TKR9"/>
<name>A0A024TKR9_9STRA</name>
<feature type="region of interest" description="Disordered" evidence="1">
    <location>
        <begin position="298"/>
        <end position="318"/>
    </location>
</feature>
<dbReference type="InterPro" id="IPR036397">
    <property type="entry name" value="RNaseH_sf"/>
</dbReference>
<dbReference type="SMART" id="SM00474">
    <property type="entry name" value="35EXOc"/>
    <property type="match status" value="1"/>
</dbReference>
<dbReference type="SUPFAM" id="SSF55826">
    <property type="entry name" value="YbaK/ProRS associated domain"/>
    <property type="match status" value="1"/>
</dbReference>
<dbReference type="EMBL" id="KI913984">
    <property type="protein sequence ID" value="ETV94643.1"/>
    <property type="molecule type" value="Genomic_DNA"/>
</dbReference>
<evidence type="ECO:0000313" key="3">
    <source>
        <dbReference type="EMBL" id="ETV94643.1"/>
    </source>
</evidence>
<dbReference type="Pfam" id="PF01612">
    <property type="entry name" value="DNA_pol_A_exo1"/>
    <property type="match status" value="1"/>
</dbReference>
<dbReference type="Pfam" id="PF01927">
    <property type="entry name" value="Mut7-C"/>
    <property type="match status" value="1"/>
</dbReference>
<dbReference type="InterPro" id="IPR052408">
    <property type="entry name" value="Exonuclease_MUT-7-like"/>
</dbReference>
<dbReference type="Gene3D" id="3.30.420.10">
    <property type="entry name" value="Ribonuclease H-like superfamily/Ribonuclease H"/>
    <property type="match status" value="1"/>
</dbReference>
<dbReference type="GO" id="GO:0002161">
    <property type="term" value="F:aminoacyl-tRNA deacylase activity"/>
    <property type="evidence" value="ECO:0007669"/>
    <property type="project" value="InterPro"/>
</dbReference>
<accession>A0A024TKR9</accession>
<dbReference type="GeneID" id="20088687"/>
<protein>
    <recommendedName>
        <fullName evidence="2">3'-5' exonuclease domain-containing protein</fullName>
    </recommendedName>
</protein>
<dbReference type="PANTHER" id="PTHR47765:SF2">
    <property type="entry name" value="EXONUCLEASE MUT-7 HOMOLOG"/>
    <property type="match status" value="1"/>
</dbReference>
<dbReference type="PANTHER" id="PTHR47765">
    <property type="entry name" value="3'-5' EXONUCLEASE DOMAIN-CONTAINING PROTEIN"/>
    <property type="match status" value="1"/>
</dbReference>
<dbReference type="InterPro" id="IPR007214">
    <property type="entry name" value="YbaK/aa-tRNA-synth-assoc-dom"/>
</dbReference>
<dbReference type="SUPFAM" id="SSF53098">
    <property type="entry name" value="Ribonuclease H-like"/>
    <property type="match status" value="1"/>
</dbReference>
<evidence type="ECO:0000259" key="2">
    <source>
        <dbReference type="SMART" id="SM00474"/>
    </source>
</evidence>
<dbReference type="Gene3D" id="3.90.960.10">
    <property type="entry name" value="YbaK/aminoacyl-tRNA synthetase-associated domain"/>
    <property type="match status" value="1"/>
</dbReference>
<reference evidence="3" key="1">
    <citation type="submission" date="2013-12" db="EMBL/GenBank/DDBJ databases">
        <title>The Genome Sequence of Aphanomyces invadans NJM9701.</title>
        <authorList>
            <consortium name="The Broad Institute Genomics Platform"/>
            <person name="Russ C."/>
            <person name="Tyler B."/>
            <person name="van West P."/>
            <person name="Dieguez-Uribeondo J."/>
            <person name="Young S.K."/>
            <person name="Zeng Q."/>
            <person name="Gargeya S."/>
            <person name="Fitzgerald M."/>
            <person name="Abouelleil A."/>
            <person name="Alvarado L."/>
            <person name="Chapman S.B."/>
            <person name="Gainer-Dewar J."/>
            <person name="Goldberg J."/>
            <person name="Griggs A."/>
            <person name="Gujja S."/>
            <person name="Hansen M."/>
            <person name="Howarth C."/>
            <person name="Imamovic A."/>
            <person name="Ireland A."/>
            <person name="Larimer J."/>
            <person name="McCowan C."/>
            <person name="Murphy C."/>
            <person name="Pearson M."/>
            <person name="Poon T.W."/>
            <person name="Priest M."/>
            <person name="Roberts A."/>
            <person name="Saif S."/>
            <person name="Shea T."/>
            <person name="Sykes S."/>
            <person name="Wortman J."/>
            <person name="Nusbaum C."/>
            <person name="Birren B."/>
        </authorList>
    </citation>
    <scope>NUCLEOTIDE SEQUENCE [LARGE SCALE GENOMIC DNA]</scope>
    <source>
        <strain evidence="3">NJM9701</strain>
    </source>
</reference>
<dbReference type="Pfam" id="PF04073">
    <property type="entry name" value="tRNA_edit"/>
    <property type="match status" value="1"/>
</dbReference>
<dbReference type="eggNOG" id="KOG2207">
    <property type="taxonomic scope" value="Eukaryota"/>
</dbReference>
<dbReference type="GO" id="GO:0008408">
    <property type="term" value="F:3'-5' exonuclease activity"/>
    <property type="evidence" value="ECO:0007669"/>
    <property type="project" value="InterPro"/>
</dbReference>
<dbReference type="InterPro" id="IPR002782">
    <property type="entry name" value="Mut7-C_RNAse_dom"/>
</dbReference>
<dbReference type="GO" id="GO:0003676">
    <property type="term" value="F:nucleic acid binding"/>
    <property type="evidence" value="ECO:0007669"/>
    <property type="project" value="InterPro"/>
</dbReference>
<dbReference type="VEuPathDB" id="FungiDB:H310_11637"/>
<proteinExistence type="predicted"/>
<sequence length="904" mass="100367">MSWPAFEQAAGSGNAAAAAELLGNIYTAGGRNAFGTCRQALLSYLKQQENAPIELMWAMVAHVWNDPASPTAYLLLMTLEEVGKAMSVVPALTVRSRFREKVLAVMEQDVGTSKVVDAKVVVKTIVLCRLNDIDQTMVVRYARGLVQDKDMLVALVQLVHAFPNSAWPVDEYLVQITAFNSWPMAERLIASLSTNDPNVVVNAQHTLITLAVQKGDLKRAHKWVHQYSMQTAFPEVENILQQEALDKLCGQQKWSIAVKFVGANTILQMRLFHALVAAGQVGLANHVHDRFSLTSVPKATTMPSARSSDEDTEGSAGQPLALPQDVAIVLCDTVNAMESFERAVLECLACQDNECWLGVDVEWKPVFSKTDQPLASVLQLAVGHQVFIVDLIALEEASAAFEMLDRVLQHPDVIKVGFGFSHDLQVLRQTFPDKGRCFHYVSSFIELTQILHNLYPTTHLGRAGLSSATQFVLGACLDKEQQLSDWTARPLSTAQLRYAATDAWCLLRILSQLRSCHPAMDLNKQDLHHCEPNEASHNGMSARVVERRHDHFTRHEAKEDVVVRFMARQCADVLAECRLQPLEYQVPPNAIVANTLCLFTNDIEPHVVVLPQSEKVDLAVFAIANGCPRRRVRLATAQECVQRFGFVPGSVPPIAHADSSTTIWMDQSVMSSPAPVVTGGGLHHVLECNNGAGLHALCGGDARVKVEKLCKRHLDNKTLQTPTDTLRFLSDAHLGRVTKWLRMRGVDIALFDDQGRDRTKFIDQAAAEKRIMLTTDRKLGQRRIAVVCFVVSSDDPRQQFHEVLTHFGLSAAGTVVPRRFVHPRCSRCNGDGFRMLTSEEVQEAAMRQTIAQETLNTVSEFWQCLACKKIFWTAWKRFQTMRFQDALDSTTVCDQPSAAAIDEA</sequence>
<organism evidence="3">
    <name type="scientific">Aphanomyces invadans</name>
    <dbReference type="NCBI Taxonomy" id="157072"/>
    <lineage>
        <taxon>Eukaryota</taxon>
        <taxon>Sar</taxon>
        <taxon>Stramenopiles</taxon>
        <taxon>Oomycota</taxon>
        <taxon>Saprolegniomycetes</taxon>
        <taxon>Saprolegniales</taxon>
        <taxon>Verrucalvaceae</taxon>
        <taxon>Aphanomyces</taxon>
    </lineage>
</organism>
<dbReference type="OrthoDB" id="10261556at2759"/>
<gene>
    <name evidence="3" type="ORF">H310_11637</name>
</gene>
<dbReference type="AlphaFoldDB" id="A0A024TKR9"/>
<dbReference type="InterPro" id="IPR002562">
    <property type="entry name" value="3'-5'_exonuclease_dom"/>
</dbReference>
<dbReference type="InterPro" id="IPR036754">
    <property type="entry name" value="YbaK/aa-tRNA-synt-asso_dom_sf"/>
</dbReference>
<feature type="domain" description="3'-5' exonuclease" evidence="2">
    <location>
        <begin position="331"/>
        <end position="518"/>
    </location>
</feature>
<dbReference type="InterPro" id="IPR012337">
    <property type="entry name" value="RNaseH-like_sf"/>
</dbReference>
<dbReference type="CDD" id="cd04332">
    <property type="entry name" value="YbaK_like"/>
    <property type="match status" value="1"/>
</dbReference>